<proteinExistence type="predicted"/>
<protein>
    <submittedName>
        <fullName evidence="1">Uncharacterized protein</fullName>
    </submittedName>
</protein>
<accession>A0AAD4C9V7</accession>
<name>A0AAD4C9V7_BOLED</name>
<dbReference type="AlphaFoldDB" id="A0AAD4C9V7"/>
<evidence type="ECO:0000313" key="2">
    <source>
        <dbReference type="Proteomes" id="UP001194468"/>
    </source>
</evidence>
<sequence>MNKLETGPGGQRVVQGANRDVKCKTKHGSDTDCIHMIRRGDGKGTATSAVHCDSKRVETGTLAIYQVMYASDVSGPDAGELEMHSSRGSGVHDNGFENSGQRCHHTTPQIHERLCYCVAKAMNMADGVPSGVAGRTTNQTIEKTWDVAIICLTLGIHIDQLVQF</sequence>
<keyword evidence="2" id="KW-1185">Reference proteome</keyword>
<gene>
    <name evidence="1" type="ORF">L210DRAFT_3499623</name>
</gene>
<dbReference type="Proteomes" id="UP001194468">
    <property type="component" value="Unassembled WGS sequence"/>
</dbReference>
<dbReference type="EMBL" id="WHUW01000001">
    <property type="protein sequence ID" value="KAF8452763.1"/>
    <property type="molecule type" value="Genomic_DNA"/>
</dbReference>
<reference evidence="1" key="2">
    <citation type="journal article" date="2020" name="Nat. Commun.">
        <title>Large-scale genome sequencing of mycorrhizal fungi provides insights into the early evolution of symbiotic traits.</title>
        <authorList>
            <person name="Miyauchi S."/>
            <person name="Kiss E."/>
            <person name="Kuo A."/>
            <person name="Drula E."/>
            <person name="Kohler A."/>
            <person name="Sanchez-Garcia M."/>
            <person name="Morin E."/>
            <person name="Andreopoulos B."/>
            <person name="Barry K.W."/>
            <person name="Bonito G."/>
            <person name="Buee M."/>
            <person name="Carver A."/>
            <person name="Chen C."/>
            <person name="Cichocki N."/>
            <person name="Clum A."/>
            <person name="Culley D."/>
            <person name="Crous P.W."/>
            <person name="Fauchery L."/>
            <person name="Girlanda M."/>
            <person name="Hayes R.D."/>
            <person name="Keri Z."/>
            <person name="LaButti K."/>
            <person name="Lipzen A."/>
            <person name="Lombard V."/>
            <person name="Magnuson J."/>
            <person name="Maillard F."/>
            <person name="Murat C."/>
            <person name="Nolan M."/>
            <person name="Ohm R.A."/>
            <person name="Pangilinan J."/>
            <person name="Pereira M.F."/>
            <person name="Perotto S."/>
            <person name="Peter M."/>
            <person name="Pfister S."/>
            <person name="Riley R."/>
            <person name="Sitrit Y."/>
            <person name="Stielow J.B."/>
            <person name="Szollosi G."/>
            <person name="Zifcakova L."/>
            <person name="Stursova M."/>
            <person name="Spatafora J.W."/>
            <person name="Tedersoo L."/>
            <person name="Vaario L.M."/>
            <person name="Yamada A."/>
            <person name="Yan M."/>
            <person name="Wang P."/>
            <person name="Xu J."/>
            <person name="Bruns T."/>
            <person name="Baldrian P."/>
            <person name="Vilgalys R."/>
            <person name="Dunand C."/>
            <person name="Henrissat B."/>
            <person name="Grigoriev I.V."/>
            <person name="Hibbett D."/>
            <person name="Nagy L.G."/>
            <person name="Martin F.M."/>
        </authorList>
    </citation>
    <scope>NUCLEOTIDE SEQUENCE</scope>
    <source>
        <strain evidence="1">BED1</strain>
    </source>
</reference>
<reference evidence="1" key="1">
    <citation type="submission" date="2019-10" db="EMBL/GenBank/DDBJ databases">
        <authorList>
            <consortium name="DOE Joint Genome Institute"/>
            <person name="Kuo A."/>
            <person name="Miyauchi S."/>
            <person name="Kiss E."/>
            <person name="Drula E."/>
            <person name="Kohler A."/>
            <person name="Sanchez-Garcia M."/>
            <person name="Andreopoulos B."/>
            <person name="Barry K.W."/>
            <person name="Bonito G."/>
            <person name="Buee M."/>
            <person name="Carver A."/>
            <person name="Chen C."/>
            <person name="Cichocki N."/>
            <person name="Clum A."/>
            <person name="Culley D."/>
            <person name="Crous P.W."/>
            <person name="Fauchery L."/>
            <person name="Girlanda M."/>
            <person name="Hayes R."/>
            <person name="Keri Z."/>
            <person name="LaButti K."/>
            <person name="Lipzen A."/>
            <person name="Lombard V."/>
            <person name="Magnuson J."/>
            <person name="Maillard F."/>
            <person name="Morin E."/>
            <person name="Murat C."/>
            <person name="Nolan M."/>
            <person name="Ohm R."/>
            <person name="Pangilinan J."/>
            <person name="Pereira M."/>
            <person name="Perotto S."/>
            <person name="Peter M."/>
            <person name="Riley R."/>
            <person name="Sitrit Y."/>
            <person name="Stielow B."/>
            <person name="Szollosi G."/>
            <person name="Zifcakova L."/>
            <person name="Stursova M."/>
            <person name="Spatafora J.W."/>
            <person name="Tedersoo L."/>
            <person name="Vaario L.-M."/>
            <person name="Yamada A."/>
            <person name="Yan M."/>
            <person name="Wang P."/>
            <person name="Xu J."/>
            <person name="Bruns T."/>
            <person name="Baldrian P."/>
            <person name="Vilgalys R."/>
            <person name="Henrissat B."/>
            <person name="Grigoriev I.V."/>
            <person name="Hibbett D."/>
            <person name="Nagy L.G."/>
            <person name="Martin F.M."/>
        </authorList>
    </citation>
    <scope>NUCLEOTIDE SEQUENCE</scope>
    <source>
        <strain evidence="1">BED1</strain>
    </source>
</reference>
<evidence type="ECO:0000313" key="1">
    <source>
        <dbReference type="EMBL" id="KAF8452763.1"/>
    </source>
</evidence>
<organism evidence="1 2">
    <name type="scientific">Boletus edulis BED1</name>
    <dbReference type="NCBI Taxonomy" id="1328754"/>
    <lineage>
        <taxon>Eukaryota</taxon>
        <taxon>Fungi</taxon>
        <taxon>Dikarya</taxon>
        <taxon>Basidiomycota</taxon>
        <taxon>Agaricomycotina</taxon>
        <taxon>Agaricomycetes</taxon>
        <taxon>Agaricomycetidae</taxon>
        <taxon>Boletales</taxon>
        <taxon>Boletineae</taxon>
        <taxon>Boletaceae</taxon>
        <taxon>Boletoideae</taxon>
        <taxon>Boletus</taxon>
    </lineage>
</organism>
<comment type="caution">
    <text evidence="1">The sequence shown here is derived from an EMBL/GenBank/DDBJ whole genome shotgun (WGS) entry which is preliminary data.</text>
</comment>